<dbReference type="InterPro" id="IPR023590">
    <property type="entry name" value="DGGGPL_reductase"/>
</dbReference>
<dbReference type="InterPro" id="IPR036188">
    <property type="entry name" value="FAD/NAD-bd_sf"/>
</dbReference>
<comment type="function">
    <text evidence="8">Is involved in the reduction of 2,3-digeranylgeranylglycerophospholipids (unsaturated archaeols) into 2,3-diphytanylglycerophospholipids (saturated archaeols) in the biosynthesis of archaeal membrane lipids. Catalyzes the formation of archaetidic acid (2,3-di-O-phytanyl-sn-glyceryl phosphate) from 2,3-di-O-geranylgeranylglyceryl phosphate (DGGGP) via the hydrogenation of each double bond of the isoprenoid chains. Is also probably able to reduce double bonds of geranyl groups in CDP-2,3-bis-O-(geranylgeranyl)-sn-glycerol and archaetidylserine, thus acting at various stages in the biosynthesis of archaeal membrane lipids.</text>
</comment>
<feature type="binding site" evidence="8">
    <location>
        <position position="48"/>
    </location>
    <ligand>
        <name>FAD</name>
        <dbReference type="ChEBI" id="CHEBI:57692"/>
    </ligand>
</feature>
<evidence type="ECO:0000259" key="9">
    <source>
        <dbReference type="Pfam" id="PF22578"/>
    </source>
</evidence>
<comment type="catalytic activity">
    <reaction evidence="8">
        <text>archaetidylserine + 8 AH2 = 2,3-bis-O-phytanyl-sn-glycero-3-phospho-L-serine + 8 A</text>
        <dbReference type="Rhea" id="RHEA:84215"/>
        <dbReference type="ChEBI" id="CHEBI:13193"/>
        <dbReference type="ChEBI" id="CHEBI:17499"/>
        <dbReference type="ChEBI" id="CHEBI:71517"/>
        <dbReference type="ChEBI" id="CHEBI:74853"/>
    </reaction>
</comment>
<dbReference type="PRINTS" id="PR00420">
    <property type="entry name" value="RNGMNOXGNASE"/>
</dbReference>
<dbReference type="GO" id="GO:0050660">
    <property type="term" value="F:flavin adenine dinucleotide binding"/>
    <property type="evidence" value="ECO:0007669"/>
    <property type="project" value="UniProtKB-UniRule"/>
</dbReference>
<feature type="binding site" evidence="8">
    <location>
        <position position="123"/>
    </location>
    <ligand>
        <name>FAD</name>
        <dbReference type="ChEBI" id="CHEBI:57692"/>
    </ligand>
</feature>
<evidence type="ECO:0000256" key="7">
    <source>
        <dbReference type="ARBA" id="ARBA00023264"/>
    </source>
</evidence>
<dbReference type="GO" id="GO:0045550">
    <property type="term" value="F:geranylgeranyl reductase activity"/>
    <property type="evidence" value="ECO:0007669"/>
    <property type="project" value="InterPro"/>
</dbReference>
<comment type="cofactor">
    <cofactor evidence="8">
        <name>FAD</name>
        <dbReference type="ChEBI" id="CHEBI:57692"/>
    </cofactor>
    <text evidence="8">Binds 1 FAD per subunit.</text>
</comment>
<evidence type="ECO:0000256" key="5">
    <source>
        <dbReference type="ARBA" id="ARBA00023098"/>
    </source>
</evidence>
<comment type="catalytic activity">
    <reaction evidence="8">
        <text>a 2,3-bis-O-phytanyl-sn-glycerol 1-phospholipid + 8 oxidized 2[4Fe-4S]-[ferredoxin] = a 2,3-bis-O-(geranylgeranyl)-sn-glycerol 1-phospholipid + 8 reduced 2[4Fe-4S]-[ferredoxin] + 16 H(+)</text>
        <dbReference type="Rhea" id="RHEA:54324"/>
        <dbReference type="Rhea" id="RHEA-COMP:10002"/>
        <dbReference type="Rhea" id="RHEA-COMP:10004"/>
        <dbReference type="ChEBI" id="CHEBI:15378"/>
        <dbReference type="ChEBI" id="CHEBI:33722"/>
        <dbReference type="ChEBI" id="CHEBI:33723"/>
        <dbReference type="ChEBI" id="CHEBI:138139"/>
        <dbReference type="ChEBI" id="CHEBI:138140"/>
        <dbReference type="EC" id="1.3.7.11"/>
    </reaction>
</comment>
<keyword evidence="5 8" id="KW-0443">Lipid metabolism</keyword>
<feature type="binding site" evidence="8">
    <location>
        <position position="373"/>
    </location>
    <ligand>
        <name>a 2,3-bis-O-(geranylgeranyl)-sn-glycerol 1-phospholipid</name>
        <dbReference type="ChEBI" id="CHEBI:138140"/>
    </ligand>
</feature>
<comment type="miscellaneous">
    <text evidence="8">Reduction reaction proceeds via syn addition of hydrogen for double bonds.</text>
</comment>
<dbReference type="Gene3D" id="3.50.50.60">
    <property type="entry name" value="FAD/NAD(P)-binding domain"/>
    <property type="match status" value="1"/>
</dbReference>
<proteinExistence type="inferred from homology"/>
<dbReference type="GO" id="GO:0016020">
    <property type="term" value="C:membrane"/>
    <property type="evidence" value="ECO:0007669"/>
    <property type="project" value="GOC"/>
</dbReference>
<dbReference type="InterPro" id="IPR050407">
    <property type="entry name" value="Geranylgeranyl_reductase"/>
</dbReference>
<dbReference type="EMBL" id="QGMY01000008">
    <property type="protein sequence ID" value="PWR71592.1"/>
    <property type="molecule type" value="Genomic_DNA"/>
</dbReference>
<dbReference type="InterPro" id="IPR054715">
    <property type="entry name" value="GGR_cat"/>
</dbReference>
<organism evidence="10 11">
    <name type="scientific">Methanospirillum lacunae</name>
    <dbReference type="NCBI Taxonomy" id="668570"/>
    <lineage>
        <taxon>Archaea</taxon>
        <taxon>Methanobacteriati</taxon>
        <taxon>Methanobacteriota</taxon>
        <taxon>Stenosarchaea group</taxon>
        <taxon>Methanomicrobia</taxon>
        <taxon>Methanomicrobiales</taxon>
        <taxon>Methanospirillaceae</taxon>
        <taxon>Methanospirillum</taxon>
    </lineage>
</organism>
<feature type="binding site" evidence="8">
    <location>
        <position position="99"/>
    </location>
    <ligand>
        <name>FAD</name>
        <dbReference type="ChEBI" id="CHEBI:57692"/>
    </ligand>
</feature>
<dbReference type="PANTHER" id="PTHR42685">
    <property type="entry name" value="GERANYLGERANYL DIPHOSPHATE REDUCTASE"/>
    <property type="match status" value="1"/>
</dbReference>
<evidence type="ECO:0000256" key="2">
    <source>
        <dbReference type="ARBA" id="ARBA00022630"/>
    </source>
</evidence>
<feature type="domain" description="Digeranylgeranylglycerophospholipid reductase catalytic" evidence="9">
    <location>
        <begin position="177"/>
        <end position="262"/>
    </location>
</feature>
<name>A0A2V2MUH4_9EURY</name>
<dbReference type="Pfam" id="PF22578">
    <property type="entry name" value="GGR_cat"/>
    <property type="match status" value="1"/>
</dbReference>
<dbReference type="EC" id="1.3.7.11" evidence="8"/>
<comment type="pathway">
    <text evidence="8">Membrane lipid metabolism; glycerophospholipid metabolism.</text>
</comment>
<comment type="catalytic activity">
    <reaction evidence="8">
        <text>2,3-bis-O-(phytanyl)-sn-glycerol 1-phosphate + 8 oxidized 2[4Fe-4S]-[ferredoxin] = 2,3-bis-O-(geranylgeranyl)-sn-glycerol 1-phosphate + 8 reduced 2[4Fe-4S]-[ferredoxin] + 16 H(+)</text>
        <dbReference type="Rhea" id="RHEA:36159"/>
        <dbReference type="Rhea" id="RHEA-COMP:10002"/>
        <dbReference type="Rhea" id="RHEA-COMP:10004"/>
        <dbReference type="ChEBI" id="CHEBI:15378"/>
        <dbReference type="ChEBI" id="CHEBI:33722"/>
        <dbReference type="ChEBI" id="CHEBI:33723"/>
        <dbReference type="ChEBI" id="CHEBI:58837"/>
        <dbReference type="ChEBI" id="CHEBI:73125"/>
        <dbReference type="EC" id="1.3.7.11"/>
    </reaction>
</comment>
<dbReference type="OrthoDB" id="6062at2157"/>
<keyword evidence="3 8" id="KW-0274">FAD</keyword>
<feature type="binding site" evidence="8">
    <location>
        <position position="281"/>
    </location>
    <ligand>
        <name>FAD</name>
        <dbReference type="ChEBI" id="CHEBI:57692"/>
    </ligand>
</feature>
<keyword evidence="7 8" id="KW-1208">Phospholipid metabolism</keyword>
<dbReference type="UniPathway" id="UPA00940"/>
<dbReference type="Pfam" id="PF12831">
    <property type="entry name" value="FAD_oxidored"/>
    <property type="match status" value="1"/>
</dbReference>
<dbReference type="AlphaFoldDB" id="A0A2V2MUH4"/>
<feature type="binding site" evidence="8">
    <location>
        <position position="45"/>
    </location>
    <ligand>
        <name>FAD</name>
        <dbReference type="ChEBI" id="CHEBI:57692"/>
    </ligand>
</feature>
<dbReference type="Proteomes" id="UP000245657">
    <property type="component" value="Unassembled WGS sequence"/>
</dbReference>
<keyword evidence="2 8" id="KW-0285">Flavoprotein</keyword>
<dbReference type="Gene3D" id="3.30.9.10">
    <property type="entry name" value="D-Amino Acid Oxidase, subunit A, domain 2"/>
    <property type="match status" value="1"/>
</dbReference>
<comment type="caution">
    <text evidence="10">The sequence shown here is derived from an EMBL/GenBank/DDBJ whole genome shotgun (WGS) entry which is preliminary data.</text>
</comment>
<evidence type="ECO:0000256" key="1">
    <source>
        <dbReference type="ARBA" id="ARBA00022516"/>
    </source>
</evidence>
<dbReference type="HAMAP" id="MF_01287">
    <property type="entry name" value="DGGGPL_reductase"/>
    <property type="match status" value="1"/>
</dbReference>
<dbReference type="GO" id="GO:0046467">
    <property type="term" value="P:membrane lipid biosynthetic process"/>
    <property type="evidence" value="ECO:0007669"/>
    <property type="project" value="InterPro"/>
</dbReference>
<keyword evidence="4 8" id="KW-0560">Oxidoreductase</keyword>
<evidence type="ECO:0000313" key="10">
    <source>
        <dbReference type="EMBL" id="PWR71592.1"/>
    </source>
</evidence>
<comment type="catalytic activity">
    <reaction evidence="8">
        <text>a 2,3-bis-O-phytanyl-sn-glycerol 1-phospholipid + 8 A = a 2,3-bis-O-(geranylgeranyl)-sn-glycerol 1-phospholipid + 8 AH2</text>
        <dbReference type="Rhea" id="RHEA:64376"/>
        <dbReference type="ChEBI" id="CHEBI:13193"/>
        <dbReference type="ChEBI" id="CHEBI:17499"/>
        <dbReference type="ChEBI" id="CHEBI:138139"/>
        <dbReference type="ChEBI" id="CHEBI:138140"/>
    </reaction>
</comment>
<dbReference type="SUPFAM" id="SSF51905">
    <property type="entry name" value="FAD/NAD(P)-binding domain"/>
    <property type="match status" value="1"/>
</dbReference>
<dbReference type="RefSeq" id="WP_109969210.1">
    <property type="nucleotide sequence ID" value="NZ_CP176093.1"/>
</dbReference>
<dbReference type="GO" id="GO:0046474">
    <property type="term" value="P:glycerophospholipid biosynthetic process"/>
    <property type="evidence" value="ECO:0007669"/>
    <property type="project" value="UniProtKB-UniRule"/>
</dbReference>
<comment type="catalytic activity">
    <reaction evidence="8">
        <text>CDP-2,3-bis-O-(geranylgeranyl)-sn-glycerol + 8 AH2 = CDP-2,3-bis-O-(phytanyl)-sn-glycerol + 8 A</text>
        <dbReference type="Rhea" id="RHEA:84207"/>
        <dbReference type="ChEBI" id="CHEBI:13193"/>
        <dbReference type="ChEBI" id="CHEBI:17499"/>
        <dbReference type="ChEBI" id="CHEBI:58838"/>
        <dbReference type="ChEBI" id="CHEBI:74004"/>
    </reaction>
</comment>
<dbReference type="InterPro" id="IPR011777">
    <property type="entry name" value="Geranylgeranyl_Rdtase_fam"/>
</dbReference>
<protein>
    <recommendedName>
        <fullName evidence="8">Digeranylgeranylglycerophospholipid reductase</fullName>
        <shortName evidence="8">DGGGPL reductase</shortName>
        <ecNumber evidence="8">1.3.7.11</ecNumber>
    </recommendedName>
    <alternativeName>
        <fullName evidence="8">2,3-bis-O-geranylgeranylglyceryl phosphate reductase</fullName>
    </alternativeName>
    <alternativeName>
        <fullName evidence="8">Geranylgeranyl reductase</fullName>
        <shortName evidence="8">GGR</shortName>
    </alternativeName>
</protein>
<comment type="similarity">
    <text evidence="8">Belongs to the geranylgeranyl reductase family. DGGGPL reductase subfamily.</text>
</comment>
<dbReference type="NCBIfam" id="TIGR02032">
    <property type="entry name" value="GG-red-SF"/>
    <property type="match status" value="1"/>
</dbReference>
<evidence type="ECO:0000256" key="6">
    <source>
        <dbReference type="ARBA" id="ARBA00023209"/>
    </source>
</evidence>
<keyword evidence="6 8" id="KW-0594">Phospholipid biosynthesis</keyword>
<feature type="binding site" evidence="8">
    <location>
        <position position="34"/>
    </location>
    <ligand>
        <name>FAD</name>
        <dbReference type="ChEBI" id="CHEBI:57692"/>
    </ligand>
</feature>
<dbReference type="GO" id="GO:0016636">
    <property type="term" value="F:oxidoreductase activity, acting on the CH-CH group of donors, iron-sulfur protein as acceptor"/>
    <property type="evidence" value="ECO:0007669"/>
    <property type="project" value="UniProtKB-UniRule"/>
</dbReference>
<dbReference type="GO" id="GO:0016628">
    <property type="term" value="F:oxidoreductase activity, acting on the CH-CH group of donors, NAD or NADP as acceptor"/>
    <property type="evidence" value="ECO:0007669"/>
    <property type="project" value="InterPro"/>
</dbReference>
<reference evidence="10 11" key="1">
    <citation type="submission" date="2018-05" db="EMBL/GenBank/DDBJ databases">
        <title>Draft genome of Methanospirillum lacunae Ki8-1.</title>
        <authorList>
            <person name="Dueholm M.S."/>
            <person name="Nielsen P.H."/>
            <person name="Bakmann L.F."/>
            <person name="Otzen D.E."/>
        </authorList>
    </citation>
    <scope>NUCLEOTIDE SEQUENCE [LARGE SCALE GENOMIC DNA]</scope>
    <source>
        <strain evidence="10 11">Ki8-1</strain>
    </source>
</reference>
<feature type="binding site" evidence="8">
    <location>
        <position position="46"/>
    </location>
    <ligand>
        <name>FAD</name>
        <dbReference type="ChEBI" id="CHEBI:57692"/>
    </ligand>
</feature>
<comment type="caution">
    <text evidence="8">Lacks conserved residue(s) required for the propagation of feature annotation.</text>
</comment>
<keyword evidence="11" id="KW-1185">Reference proteome</keyword>
<feature type="binding site" evidence="8">
    <location>
        <position position="293"/>
    </location>
    <ligand>
        <name>FAD</name>
        <dbReference type="ChEBI" id="CHEBI:57692"/>
    </ligand>
</feature>
<accession>A0A2V2MUH4</accession>
<keyword evidence="1 8" id="KW-0444">Lipid biosynthesis</keyword>
<dbReference type="PANTHER" id="PTHR42685:SF18">
    <property type="entry name" value="DIGERANYLGERANYLGLYCEROPHOSPHOLIPID REDUCTASE"/>
    <property type="match status" value="1"/>
</dbReference>
<dbReference type="GeneID" id="97550251"/>
<gene>
    <name evidence="10" type="ORF">DK846_12110</name>
</gene>
<evidence type="ECO:0000313" key="11">
    <source>
        <dbReference type="Proteomes" id="UP000245657"/>
    </source>
</evidence>
<evidence type="ECO:0000256" key="8">
    <source>
        <dbReference type="HAMAP-Rule" id="MF_01287"/>
    </source>
</evidence>
<evidence type="ECO:0000256" key="4">
    <source>
        <dbReference type="ARBA" id="ARBA00023002"/>
    </source>
</evidence>
<sequence length="403" mass="43137">MKSTYDLLVIGGGPGGAYAAKTAAEKGLSVLMVEKRPAPGAPVRCAEGVGKELLREFMKPDERWVAAEIERAHLIAPDGFSMELNPAKAGSEVGYVLNRKVFDRELVWQAAAAGSDIMVKTRACSPVMENGAVKGALLEYNGTVTEVKADLTIAADGVESKFARWCGINTTVPLREMETCAQYLMTGIDIDPHATEFFTGNEVAPGGYVWIFPKGEKTANVGIGIGGDRGGKPGIRPKDYLDRFVQKHFPDGKIIELIAGGVSICRPLECTVADGLMIVGDAARVSDPITGGGIYAALYTGKSAAEVGADAVAKGDVSKKNLMKYDQDWRASYLGKALDRNYQIKEVFVKLNDDDLNAIIHSVSKMDMTEFNTLSLVKNIITANPMVALKLGKAGLKSLIDSI</sequence>
<evidence type="ECO:0000256" key="3">
    <source>
        <dbReference type="ARBA" id="ARBA00022827"/>
    </source>
</evidence>
<feature type="binding site" evidence="8">
    <location>
        <position position="15"/>
    </location>
    <ligand>
        <name>FAD</name>
        <dbReference type="ChEBI" id="CHEBI:57692"/>
    </ligand>
</feature>
<feature type="binding site" evidence="8">
    <location>
        <position position="294"/>
    </location>
    <ligand>
        <name>FAD</name>
        <dbReference type="ChEBI" id="CHEBI:57692"/>
    </ligand>
</feature>